<protein>
    <recommendedName>
        <fullName evidence="4">Lipoprotein</fullName>
    </recommendedName>
</protein>
<dbReference type="RefSeq" id="WP_107011788.1">
    <property type="nucleotide sequence ID" value="NZ_CP028136.1"/>
</dbReference>
<name>A0A2R3Z412_9FLAO</name>
<reference evidence="3" key="1">
    <citation type="submission" date="2018-03" db="EMBL/GenBank/DDBJ databases">
        <title>Gramella fulva sp. nov., isolated from a dry surface of tidal flat.</title>
        <authorList>
            <person name="Hwang S.H."/>
            <person name="Hwang W.M."/>
            <person name="Kang K."/>
            <person name="Ahn T.-Y."/>
        </authorList>
    </citation>
    <scope>NUCLEOTIDE SEQUENCE [LARGE SCALE GENOMIC DNA]</scope>
    <source>
        <strain evidence="3">SH35</strain>
    </source>
</reference>
<evidence type="ECO:0000313" key="2">
    <source>
        <dbReference type="EMBL" id="AVR45010.1"/>
    </source>
</evidence>
<accession>A0A2R3Z412</accession>
<dbReference type="EMBL" id="CP028136">
    <property type="protein sequence ID" value="AVR45010.1"/>
    <property type="molecule type" value="Genomic_DNA"/>
</dbReference>
<gene>
    <name evidence="2" type="ORF">C7S20_06845</name>
</gene>
<sequence>MKKVIALLAIVALAACNSSKKASFEEAKKFSVENLGEMNNSQIKEFYPDANIEEGTDMMEEGTLELAYTVLYPDTPDELLITWQSPEKTNIKRIHFSEDGRWTTDSGVKIGTTYERLNKMNGKTISFYGFGWDYSGAVDWNGGKLEKSGLHVFLAPNAGNVQDYYGDHIIKATPEEIKNLDLKVASIMLDYSN</sequence>
<dbReference type="KEGG" id="grs:C7S20_06845"/>
<evidence type="ECO:0000313" key="3">
    <source>
        <dbReference type="Proteomes" id="UP000241507"/>
    </source>
</evidence>
<dbReference type="OrthoDB" id="1144014at2"/>
<evidence type="ECO:0008006" key="4">
    <source>
        <dbReference type="Google" id="ProtNLM"/>
    </source>
</evidence>
<keyword evidence="1" id="KW-0732">Signal</keyword>
<proteinExistence type="predicted"/>
<dbReference type="AlphaFoldDB" id="A0A2R3Z412"/>
<dbReference type="PROSITE" id="PS51257">
    <property type="entry name" value="PROKAR_LIPOPROTEIN"/>
    <property type="match status" value="1"/>
</dbReference>
<evidence type="ECO:0000256" key="1">
    <source>
        <dbReference type="SAM" id="SignalP"/>
    </source>
</evidence>
<organism evidence="2 3">
    <name type="scientific">Christiangramia fulva</name>
    <dbReference type="NCBI Taxonomy" id="2126553"/>
    <lineage>
        <taxon>Bacteria</taxon>
        <taxon>Pseudomonadati</taxon>
        <taxon>Bacteroidota</taxon>
        <taxon>Flavobacteriia</taxon>
        <taxon>Flavobacteriales</taxon>
        <taxon>Flavobacteriaceae</taxon>
        <taxon>Christiangramia</taxon>
    </lineage>
</organism>
<dbReference type="Proteomes" id="UP000241507">
    <property type="component" value="Chromosome"/>
</dbReference>
<feature type="signal peptide" evidence="1">
    <location>
        <begin position="1"/>
        <end position="22"/>
    </location>
</feature>
<keyword evidence="3" id="KW-1185">Reference proteome</keyword>
<feature type="chain" id="PRO_5015356979" description="Lipoprotein" evidence="1">
    <location>
        <begin position="23"/>
        <end position="193"/>
    </location>
</feature>